<keyword evidence="2" id="KW-1185">Reference proteome</keyword>
<evidence type="ECO:0000313" key="2">
    <source>
        <dbReference type="Proteomes" id="UP000708208"/>
    </source>
</evidence>
<dbReference type="AlphaFoldDB" id="A0A8J2LCW5"/>
<organism evidence="1 2">
    <name type="scientific">Allacma fusca</name>
    <dbReference type="NCBI Taxonomy" id="39272"/>
    <lineage>
        <taxon>Eukaryota</taxon>
        <taxon>Metazoa</taxon>
        <taxon>Ecdysozoa</taxon>
        <taxon>Arthropoda</taxon>
        <taxon>Hexapoda</taxon>
        <taxon>Collembola</taxon>
        <taxon>Symphypleona</taxon>
        <taxon>Sminthuridae</taxon>
        <taxon>Allacma</taxon>
    </lineage>
</organism>
<dbReference type="EMBL" id="CAJVCH010561130">
    <property type="protein sequence ID" value="CAG7831595.1"/>
    <property type="molecule type" value="Genomic_DNA"/>
</dbReference>
<feature type="non-terminal residue" evidence="1">
    <location>
        <position position="44"/>
    </location>
</feature>
<reference evidence="1" key="1">
    <citation type="submission" date="2021-06" db="EMBL/GenBank/DDBJ databases">
        <authorList>
            <person name="Hodson N. C."/>
            <person name="Mongue J. A."/>
            <person name="Jaron S. K."/>
        </authorList>
    </citation>
    <scope>NUCLEOTIDE SEQUENCE</scope>
</reference>
<sequence length="44" mass="4977">MAVGHSRPRQIALIVAYHTQAVGYHIAPSTVTGRLRPWVTDRHR</sequence>
<accession>A0A8J2LCW5</accession>
<protein>
    <submittedName>
        <fullName evidence="1">Uncharacterized protein</fullName>
    </submittedName>
</protein>
<evidence type="ECO:0000313" key="1">
    <source>
        <dbReference type="EMBL" id="CAG7831595.1"/>
    </source>
</evidence>
<comment type="caution">
    <text evidence="1">The sequence shown here is derived from an EMBL/GenBank/DDBJ whole genome shotgun (WGS) entry which is preliminary data.</text>
</comment>
<proteinExistence type="predicted"/>
<dbReference type="Proteomes" id="UP000708208">
    <property type="component" value="Unassembled WGS sequence"/>
</dbReference>
<gene>
    <name evidence="1" type="ORF">AFUS01_LOCUS41333</name>
</gene>
<name>A0A8J2LCW5_9HEXA</name>